<feature type="region of interest" description="Disordered" evidence="1">
    <location>
        <begin position="1"/>
        <end position="51"/>
    </location>
</feature>
<evidence type="ECO:0000313" key="2">
    <source>
        <dbReference type="EMBL" id="GFO20160.1"/>
    </source>
</evidence>
<accession>A0AAV4BM76</accession>
<organism evidence="2 3">
    <name type="scientific">Plakobranchus ocellatus</name>
    <dbReference type="NCBI Taxonomy" id="259542"/>
    <lineage>
        <taxon>Eukaryota</taxon>
        <taxon>Metazoa</taxon>
        <taxon>Spiralia</taxon>
        <taxon>Lophotrochozoa</taxon>
        <taxon>Mollusca</taxon>
        <taxon>Gastropoda</taxon>
        <taxon>Heterobranchia</taxon>
        <taxon>Euthyneura</taxon>
        <taxon>Panpulmonata</taxon>
        <taxon>Sacoglossa</taxon>
        <taxon>Placobranchoidea</taxon>
        <taxon>Plakobranchidae</taxon>
        <taxon>Plakobranchus</taxon>
    </lineage>
</organism>
<protein>
    <submittedName>
        <fullName evidence="2">Uncharacterized protein</fullName>
    </submittedName>
</protein>
<name>A0AAV4BM76_9GAST</name>
<keyword evidence="3" id="KW-1185">Reference proteome</keyword>
<dbReference type="AlphaFoldDB" id="A0AAV4BM76"/>
<feature type="compositionally biased region" description="Polar residues" evidence="1">
    <location>
        <begin position="40"/>
        <end position="49"/>
    </location>
</feature>
<evidence type="ECO:0000313" key="3">
    <source>
        <dbReference type="Proteomes" id="UP000735302"/>
    </source>
</evidence>
<dbReference type="Proteomes" id="UP000735302">
    <property type="component" value="Unassembled WGS sequence"/>
</dbReference>
<dbReference type="EMBL" id="BLXT01005153">
    <property type="protein sequence ID" value="GFO20160.1"/>
    <property type="molecule type" value="Genomic_DNA"/>
</dbReference>
<reference evidence="2 3" key="1">
    <citation type="journal article" date="2021" name="Elife">
        <title>Chloroplast acquisition without the gene transfer in kleptoplastic sea slugs, Plakobranchus ocellatus.</title>
        <authorList>
            <person name="Maeda T."/>
            <person name="Takahashi S."/>
            <person name="Yoshida T."/>
            <person name="Shimamura S."/>
            <person name="Takaki Y."/>
            <person name="Nagai Y."/>
            <person name="Toyoda A."/>
            <person name="Suzuki Y."/>
            <person name="Arimoto A."/>
            <person name="Ishii H."/>
            <person name="Satoh N."/>
            <person name="Nishiyama T."/>
            <person name="Hasebe M."/>
            <person name="Maruyama T."/>
            <person name="Minagawa J."/>
            <person name="Obokata J."/>
            <person name="Shigenobu S."/>
        </authorList>
    </citation>
    <scope>NUCLEOTIDE SEQUENCE [LARGE SCALE GENOMIC DNA]</scope>
</reference>
<proteinExistence type="predicted"/>
<comment type="caution">
    <text evidence="2">The sequence shown here is derived from an EMBL/GenBank/DDBJ whole genome shotgun (WGS) entry which is preliminary data.</text>
</comment>
<gene>
    <name evidence="2" type="ORF">PoB_004666500</name>
</gene>
<sequence>MYESPHIKSHRGGIQPQVPVVQSRDVSVPRGPNHGGPSNADPTNGSSLNDWRRAKFPPLSVVKLDACALRANQDAALGARGAGTVDRGRPYCHLRV</sequence>
<evidence type="ECO:0000256" key="1">
    <source>
        <dbReference type="SAM" id="MobiDB-lite"/>
    </source>
</evidence>